<name>A0ABR4PQ31_9HELO</name>
<dbReference type="InterPro" id="IPR015381">
    <property type="entry name" value="XLF-like_N"/>
</dbReference>
<keyword evidence="2" id="KW-0227">DNA damage</keyword>
<feature type="compositionally biased region" description="Polar residues" evidence="8">
    <location>
        <begin position="491"/>
        <end position="505"/>
    </location>
</feature>
<evidence type="ECO:0000256" key="2">
    <source>
        <dbReference type="ARBA" id="ARBA00022763"/>
    </source>
</evidence>
<dbReference type="PANTHER" id="PTHR32235">
    <property type="entry name" value="NON-HOMOLOGOUS END-JOINING FACTOR 1"/>
    <property type="match status" value="1"/>
</dbReference>
<dbReference type="Proteomes" id="UP001629113">
    <property type="component" value="Unassembled WGS sequence"/>
</dbReference>
<dbReference type="InterPro" id="IPR038051">
    <property type="entry name" value="XRCC4-like_N_sf"/>
</dbReference>
<dbReference type="EMBL" id="JBFCZG010000002">
    <property type="protein sequence ID" value="KAL3425390.1"/>
    <property type="molecule type" value="Genomic_DNA"/>
</dbReference>
<feature type="compositionally biased region" description="Acidic residues" evidence="8">
    <location>
        <begin position="605"/>
        <end position="616"/>
    </location>
</feature>
<keyword evidence="3" id="KW-0238">DNA-binding</keyword>
<evidence type="ECO:0000256" key="3">
    <source>
        <dbReference type="ARBA" id="ARBA00023125"/>
    </source>
</evidence>
<comment type="similarity">
    <text evidence="6">Belongs to the XRCC4-XLF family. XLF subfamily.</text>
</comment>
<dbReference type="Pfam" id="PF21928">
    <property type="entry name" value="XLF_CC"/>
    <property type="match status" value="1"/>
</dbReference>
<evidence type="ECO:0000259" key="9">
    <source>
        <dbReference type="Pfam" id="PF09302"/>
    </source>
</evidence>
<evidence type="ECO:0000259" key="10">
    <source>
        <dbReference type="Pfam" id="PF21928"/>
    </source>
</evidence>
<evidence type="ECO:0000313" key="11">
    <source>
        <dbReference type="EMBL" id="KAL3425390.1"/>
    </source>
</evidence>
<feature type="region of interest" description="Disordered" evidence="8">
    <location>
        <begin position="263"/>
        <end position="685"/>
    </location>
</feature>
<feature type="domain" description="XLF-like coiled-coil region" evidence="10">
    <location>
        <begin position="128"/>
        <end position="180"/>
    </location>
</feature>
<dbReference type="InterPro" id="IPR053829">
    <property type="entry name" value="XLF-like_CC"/>
</dbReference>
<comment type="subcellular location">
    <subcellularLocation>
        <location evidence="1">Nucleus</location>
    </subcellularLocation>
</comment>
<feature type="compositionally biased region" description="Polar residues" evidence="8">
    <location>
        <begin position="337"/>
        <end position="355"/>
    </location>
</feature>
<feature type="compositionally biased region" description="Basic and acidic residues" evidence="8">
    <location>
        <begin position="381"/>
        <end position="395"/>
    </location>
</feature>
<proteinExistence type="inferred from homology"/>
<comment type="caution">
    <text evidence="11">The sequence shown here is derived from an EMBL/GenBank/DDBJ whole genome shotgun (WGS) entry which is preliminary data.</text>
</comment>
<dbReference type="Pfam" id="PF09302">
    <property type="entry name" value="XLF"/>
    <property type="match status" value="1"/>
</dbReference>
<keyword evidence="5" id="KW-0539">Nucleus</keyword>
<dbReference type="CDD" id="cd22285">
    <property type="entry name" value="HD_XLF_N"/>
    <property type="match status" value="1"/>
</dbReference>
<protein>
    <recommendedName>
        <fullName evidence="7">Non-homologous end-joining factor 1</fullName>
    </recommendedName>
</protein>
<evidence type="ECO:0000313" key="12">
    <source>
        <dbReference type="Proteomes" id="UP001629113"/>
    </source>
</evidence>
<accession>A0ABR4PQ31</accession>
<organism evidence="11 12">
    <name type="scientific">Phlyctema vagabunda</name>
    <dbReference type="NCBI Taxonomy" id="108571"/>
    <lineage>
        <taxon>Eukaryota</taxon>
        <taxon>Fungi</taxon>
        <taxon>Dikarya</taxon>
        <taxon>Ascomycota</taxon>
        <taxon>Pezizomycotina</taxon>
        <taxon>Leotiomycetes</taxon>
        <taxon>Helotiales</taxon>
        <taxon>Dermateaceae</taxon>
        <taxon>Phlyctema</taxon>
    </lineage>
</organism>
<feature type="domain" description="XLF-like N-terminal" evidence="9">
    <location>
        <begin position="3"/>
        <end position="125"/>
    </location>
</feature>
<dbReference type="PANTHER" id="PTHR32235:SF1">
    <property type="entry name" value="NON-HOMOLOGOUS END-JOINING FACTOR 1"/>
    <property type="match status" value="1"/>
</dbReference>
<dbReference type="InterPro" id="IPR052287">
    <property type="entry name" value="NHEJ_factor"/>
</dbReference>
<feature type="compositionally biased region" description="Basic and acidic residues" evidence="8">
    <location>
        <begin position="653"/>
        <end position="675"/>
    </location>
</feature>
<keyword evidence="12" id="KW-1185">Reference proteome</keyword>
<feature type="compositionally biased region" description="Basic and acidic residues" evidence="8">
    <location>
        <begin position="305"/>
        <end position="314"/>
    </location>
</feature>
<evidence type="ECO:0000256" key="1">
    <source>
        <dbReference type="ARBA" id="ARBA00004123"/>
    </source>
</evidence>
<reference evidence="11 12" key="1">
    <citation type="submission" date="2024-06" db="EMBL/GenBank/DDBJ databases">
        <title>Complete genome of Phlyctema vagabunda strain 19-DSS-EL-015.</title>
        <authorList>
            <person name="Fiorenzani C."/>
        </authorList>
    </citation>
    <scope>NUCLEOTIDE SEQUENCE [LARGE SCALE GENOMIC DNA]</scope>
    <source>
        <strain evidence="11 12">19-DSS-EL-015</strain>
    </source>
</reference>
<gene>
    <name evidence="11" type="ORF">PVAG01_02181</name>
</gene>
<evidence type="ECO:0000256" key="6">
    <source>
        <dbReference type="ARBA" id="ARBA00025747"/>
    </source>
</evidence>
<evidence type="ECO:0000256" key="4">
    <source>
        <dbReference type="ARBA" id="ARBA00023204"/>
    </source>
</evidence>
<keyword evidence="4" id="KW-0234">DNA repair</keyword>
<feature type="compositionally biased region" description="Basic residues" evidence="8">
    <location>
        <begin position="589"/>
        <end position="600"/>
    </location>
</feature>
<sequence>MAWRPLFSGQESRPTFLISTVFTPDSYRVYLTDLIHIWGEALSQPAIVERSQNDGTIIELADEGDEENLQVFLQKIRGALEGEHGTTADLQVGAMSQRRTAPSLKLAVTSDVKALGQLAWTFSLEPVPQHTLTDELILPLIRAQRVRLAEEASLIDVLREKDHVIQKLTDKLEAQGTDLGQVFPGAAGKGGRKVTKAWAEERIKGLAVFDEDAWRRATAVEAVPNSKLLAEVFGTSSTPRRSFDGKDTAETIKNWWEGHEESIRLSTSDKKTAGSSNTRKPILPREESNDDFQVQATPPGKTSRRVVEGSKVESTDDEDDDLDAPSQAIPDSFPAAYSTTTKPTTSRLNLSQAVPTTTATDDDHETESEGEPIDMPLRKAPAKEIPIRKPADRKGPFLGDDSTESEGEVLPGGIKADTEIDSVIKNTMAGSEDGGSPARKVAVPVEDVTESEDEVALPRAKPDTKRTVPQRNPSVDDDETDSGSDTLPPKNISTKKNLSQKQVATVRQEDSETEDEQAPPPRESSRAATRSPEQKGNSKPARAKLGGLKKKIPPPAQEDFVSEGAADQPPKKKLGRLRQKGNSTQLQKPKVRLGGLRRKPVMSMSDEEDDEGEADPDEPKKLGGLHQRTPAPGDGGSSRGRTEERIPTPPPRETSEERANKKREQLKRELEEKAAKGPTKKKRKF</sequence>
<dbReference type="Gene3D" id="2.170.210.10">
    <property type="entry name" value="DNA double-strand break repair and VJ recombination XRCC4, N-terminal"/>
    <property type="match status" value="1"/>
</dbReference>
<feature type="compositionally biased region" description="Acidic residues" evidence="8">
    <location>
        <begin position="360"/>
        <end position="372"/>
    </location>
</feature>
<evidence type="ECO:0000256" key="8">
    <source>
        <dbReference type="SAM" id="MobiDB-lite"/>
    </source>
</evidence>
<feature type="compositionally biased region" description="Basic and acidic residues" evidence="8">
    <location>
        <begin position="263"/>
        <end position="272"/>
    </location>
</feature>
<evidence type="ECO:0000256" key="5">
    <source>
        <dbReference type="ARBA" id="ARBA00023242"/>
    </source>
</evidence>
<evidence type="ECO:0000256" key="7">
    <source>
        <dbReference type="ARBA" id="ARBA00044529"/>
    </source>
</evidence>